<name>A0A9D1KFW0_9FIRM</name>
<dbReference type="EMBL" id="DVKS01000037">
    <property type="protein sequence ID" value="HIT40887.1"/>
    <property type="molecule type" value="Genomic_DNA"/>
</dbReference>
<evidence type="ECO:0000313" key="1">
    <source>
        <dbReference type="EMBL" id="HIT40887.1"/>
    </source>
</evidence>
<organism evidence="1 2">
    <name type="scientific">Candidatus Caccovicinus merdipullorum</name>
    <dbReference type="NCBI Taxonomy" id="2840724"/>
    <lineage>
        <taxon>Bacteria</taxon>
        <taxon>Bacillati</taxon>
        <taxon>Bacillota</taxon>
        <taxon>Clostridia</taxon>
        <taxon>Eubacteriales</taxon>
        <taxon>Candidatus Caccovicinus</taxon>
    </lineage>
</organism>
<proteinExistence type="predicted"/>
<sequence length="110" mass="12885">MGKGWLDFRSGAQRERDYREFYERVFPGGISHRRRVRARLLEMMQKKGDITYMLLYYTALKDLLIRRPGLSFEEGLKQVCSEVRVMKLDAGAKEVLRKVLEEDLAGQLNS</sequence>
<gene>
    <name evidence="1" type="ORF">IAB60_02120</name>
</gene>
<dbReference type="Proteomes" id="UP000886860">
    <property type="component" value="Unassembled WGS sequence"/>
</dbReference>
<comment type="caution">
    <text evidence="1">The sequence shown here is derived from an EMBL/GenBank/DDBJ whole genome shotgun (WGS) entry which is preliminary data.</text>
</comment>
<evidence type="ECO:0000313" key="2">
    <source>
        <dbReference type="Proteomes" id="UP000886860"/>
    </source>
</evidence>
<accession>A0A9D1KFW0</accession>
<reference evidence="1" key="1">
    <citation type="submission" date="2020-10" db="EMBL/GenBank/DDBJ databases">
        <authorList>
            <person name="Gilroy R."/>
        </authorList>
    </citation>
    <scope>NUCLEOTIDE SEQUENCE</scope>
    <source>
        <strain evidence="1">CHK123-3438</strain>
    </source>
</reference>
<dbReference type="AlphaFoldDB" id="A0A9D1KFW0"/>
<protein>
    <submittedName>
        <fullName evidence="1">Uncharacterized protein</fullName>
    </submittedName>
</protein>
<reference evidence="1" key="2">
    <citation type="journal article" date="2021" name="PeerJ">
        <title>Extensive microbial diversity within the chicken gut microbiome revealed by metagenomics and culture.</title>
        <authorList>
            <person name="Gilroy R."/>
            <person name="Ravi A."/>
            <person name="Getino M."/>
            <person name="Pursley I."/>
            <person name="Horton D.L."/>
            <person name="Alikhan N.F."/>
            <person name="Baker D."/>
            <person name="Gharbi K."/>
            <person name="Hall N."/>
            <person name="Watson M."/>
            <person name="Adriaenssens E.M."/>
            <person name="Foster-Nyarko E."/>
            <person name="Jarju S."/>
            <person name="Secka A."/>
            <person name="Antonio M."/>
            <person name="Oren A."/>
            <person name="Chaudhuri R.R."/>
            <person name="La Ragione R."/>
            <person name="Hildebrand F."/>
            <person name="Pallen M.J."/>
        </authorList>
    </citation>
    <scope>NUCLEOTIDE SEQUENCE</scope>
    <source>
        <strain evidence="1">CHK123-3438</strain>
    </source>
</reference>